<dbReference type="RefSeq" id="WP_133296201.1">
    <property type="nucleotide sequence ID" value="NZ_NDXW01000007.1"/>
</dbReference>
<reference evidence="1 2" key="1">
    <citation type="submission" date="2017-04" db="EMBL/GenBank/DDBJ databases">
        <title>Draft genome sequence of Zooshikella ganghwensis VG4 isolated from Red Sea sediments.</title>
        <authorList>
            <person name="Rehman Z."/>
            <person name="Alam I."/>
            <person name="Kamau A."/>
            <person name="Bajic V."/>
            <person name="Leiknes T."/>
        </authorList>
    </citation>
    <scope>NUCLEOTIDE SEQUENCE [LARGE SCALE GENOMIC DNA]</scope>
    <source>
        <strain evidence="1 2">VG4</strain>
    </source>
</reference>
<evidence type="ECO:0000313" key="2">
    <source>
        <dbReference type="Proteomes" id="UP000257039"/>
    </source>
</evidence>
<comment type="caution">
    <text evidence="1">The sequence shown here is derived from an EMBL/GenBank/DDBJ whole genome shotgun (WGS) entry which is preliminary data.</text>
</comment>
<gene>
    <name evidence="1" type="ORF">B9G39_27695</name>
</gene>
<sequence length="71" mass="7808">MFAGTKNQIPAGWAICDGQGKTRNGYTDPIYEIVYCMARVNHTKLPVIMAEAVTHKTDTVAGRHGHNTIVH</sequence>
<dbReference type="AlphaFoldDB" id="A0A4P9VGJ6"/>
<name>A0A4P9VGJ6_9GAMM</name>
<dbReference type="Proteomes" id="UP000257039">
    <property type="component" value="Unassembled WGS sequence"/>
</dbReference>
<accession>A0A4P9VGJ6</accession>
<proteinExistence type="predicted"/>
<organism evidence="1 2">
    <name type="scientific">Zooshikella ganghwensis</name>
    <dbReference type="NCBI Taxonomy" id="202772"/>
    <lineage>
        <taxon>Bacteria</taxon>
        <taxon>Pseudomonadati</taxon>
        <taxon>Pseudomonadota</taxon>
        <taxon>Gammaproteobacteria</taxon>
        <taxon>Oceanospirillales</taxon>
        <taxon>Zooshikellaceae</taxon>
        <taxon>Zooshikella</taxon>
    </lineage>
</organism>
<evidence type="ECO:0000313" key="1">
    <source>
        <dbReference type="EMBL" id="RDH41536.1"/>
    </source>
</evidence>
<feature type="non-terminal residue" evidence="1">
    <location>
        <position position="71"/>
    </location>
</feature>
<protein>
    <submittedName>
        <fullName evidence="1">Tail fiber protein</fullName>
    </submittedName>
</protein>
<dbReference type="EMBL" id="NDXW01000007">
    <property type="protein sequence ID" value="RDH41536.1"/>
    <property type="molecule type" value="Genomic_DNA"/>
</dbReference>
<keyword evidence="2" id="KW-1185">Reference proteome</keyword>